<organism evidence="1 2">
    <name type="scientific">Eubacterium ramulus ATCC 29099</name>
    <dbReference type="NCBI Taxonomy" id="1256908"/>
    <lineage>
        <taxon>Bacteria</taxon>
        <taxon>Bacillati</taxon>
        <taxon>Bacillota</taxon>
        <taxon>Clostridia</taxon>
        <taxon>Eubacteriales</taxon>
        <taxon>Eubacteriaceae</taxon>
        <taxon>Eubacterium</taxon>
    </lineage>
</organism>
<protein>
    <submittedName>
        <fullName evidence="1">Uncharacterized protein</fullName>
    </submittedName>
</protein>
<accession>U2QQX9</accession>
<dbReference type="HOGENOM" id="CLU_3061668_0_0_9"/>
<dbReference type="EMBL" id="AWVJ01000141">
    <property type="protein sequence ID" value="ERK43713.1"/>
    <property type="molecule type" value="Genomic_DNA"/>
</dbReference>
<gene>
    <name evidence="1" type="ORF">HMPREF0373_02279</name>
</gene>
<name>U2QQX9_EUBRA</name>
<dbReference type="PATRIC" id="fig|1256908.3.peg.2100"/>
<comment type="caution">
    <text evidence="1">The sequence shown here is derived from an EMBL/GenBank/DDBJ whole genome shotgun (WGS) entry which is preliminary data.</text>
</comment>
<dbReference type="Proteomes" id="UP000016608">
    <property type="component" value="Unassembled WGS sequence"/>
</dbReference>
<keyword evidence="2" id="KW-1185">Reference proteome</keyword>
<dbReference type="AlphaFoldDB" id="U2QQX9"/>
<proteinExistence type="predicted"/>
<reference evidence="1 2" key="1">
    <citation type="submission" date="2013-06" db="EMBL/GenBank/DDBJ databases">
        <authorList>
            <person name="Weinstock G."/>
            <person name="Sodergren E."/>
            <person name="Lobos E.A."/>
            <person name="Fulton L."/>
            <person name="Fulton R."/>
            <person name="Courtney L."/>
            <person name="Fronick C."/>
            <person name="O'Laughlin M."/>
            <person name="Godfrey J."/>
            <person name="Wilson R.M."/>
            <person name="Miner T."/>
            <person name="Farmer C."/>
            <person name="Delehaunty K."/>
            <person name="Cordes M."/>
            <person name="Minx P."/>
            <person name="Tomlinson C."/>
            <person name="Chen J."/>
            <person name="Wollam A."/>
            <person name="Pepin K.H."/>
            <person name="Bhonagiri V."/>
            <person name="Zhang X."/>
            <person name="Warren W."/>
            <person name="Mitreva M."/>
            <person name="Mardis E.R."/>
            <person name="Wilson R.K."/>
        </authorList>
    </citation>
    <scope>NUCLEOTIDE SEQUENCE [LARGE SCALE GENOMIC DNA]</scope>
    <source>
        <strain evidence="1 2">ATCC 29099</strain>
    </source>
</reference>
<evidence type="ECO:0000313" key="1">
    <source>
        <dbReference type="EMBL" id="ERK43713.1"/>
    </source>
</evidence>
<evidence type="ECO:0000313" key="2">
    <source>
        <dbReference type="Proteomes" id="UP000016608"/>
    </source>
</evidence>
<sequence length="53" mass="6084">MLFIMFNDFENFIVIKGNDKEEYAKDAVTGKRVHGLKDRLTGSLRKVALEPDI</sequence>